<evidence type="ECO:0000313" key="7">
    <source>
        <dbReference type="EMBL" id="AVB75582.1"/>
    </source>
</evidence>
<dbReference type="InterPro" id="IPR003495">
    <property type="entry name" value="CobW/HypB/UreG_nucleotide-bd"/>
</dbReference>
<evidence type="ECO:0000256" key="3">
    <source>
        <dbReference type="ARBA" id="ARBA00023186"/>
    </source>
</evidence>
<evidence type="ECO:0000259" key="6">
    <source>
        <dbReference type="SMART" id="SM00833"/>
    </source>
</evidence>
<evidence type="ECO:0000313" key="8">
    <source>
        <dbReference type="EMBL" id="MBA2863907.1"/>
    </source>
</evidence>
<dbReference type="Pfam" id="PF02492">
    <property type="entry name" value="cobW"/>
    <property type="match status" value="1"/>
</dbReference>
<dbReference type="SUPFAM" id="SSF90002">
    <property type="entry name" value="Hypothetical protein YjiA, C-terminal domain"/>
    <property type="match status" value="1"/>
</dbReference>
<accession>A0A2L1C881</accession>
<keyword evidence="1" id="KW-0547">Nucleotide-binding</keyword>
<dbReference type="EMBL" id="JACHED010000001">
    <property type="protein sequence ID" value="MBB6496087.1"/>
    <property type="molecule type" value="Genomic_DNA"/>
</dbReference>
<dbReference type="Proteomes" id="UP000567099">
    <property type="component" value="Unassembled WGS sequence"/>
</dbReference>
<dbReference type="PANTHER" id="PTHR13748:SF62">
    <property type="entry name" value="COBW DOMAIN-CONTAINING PROTEIN"/>
    <property type="match status" value="1"/>
</dbReference>
<reference evidence="10" key="1">
    <citation type="journal article" date="2018" name="Genome Announc.">
        <title>Complete Genome Sequence of the Methanococcus maripaludis Type Strain JJ (DSM 2067), a Model for Selenoprotein Synthesis in Archaea.</title>
        <authorList>
            <person name="Poehlein A."/>
            <person name="Heym D."/>
            <person name="Quitzke V."/>
            <person name="Fersch J."/>
            <person name="Daniel R."/>
            <person name="Rother M."/>
        </authorList>
    </citation>
    <scope>NUCLEOTIDE SEQUENCE [LARGE SCALE GENOMIC DNA]</scope>
    <source>
        <strain evidence="10">DSM 2067</strain>
    </source>
</reference>
<evidence type="ECO:0000313" key="11">
    <source>
        <dbReference type="Proteomes" id="UP000567099"/>
    </source>
</evidence>
<dbReference type="InterPro" id="IPR051316">
    <property type="entry name" value="Zinc-reg_GTPase_activator"/>
</dbReference>
<dbReference type="EMBL" id="CP026606">
    <property type="protein sequence ID" value="AVB75582.1"/>
    <property type="molecule type" value="Genomic_DNA"/>
</dbReference>
<dbReference type="KEGG" id="mmad:MMJJ_01630"/>
<organism evidence="7 10">
    <name type="scientific">Methanococcus maripaludis</name>
    <name type="common">Methanococcus deltae</name>
    <dbReference type="NCBI Taxonomy" id="39152"/>
    <lineage>
        <taxon>Archaea</taxon>
        <taxon>Methanobacteriati</taxon>
        <taxon>Methanobacteriota</taxon>
        <taxon>Methanomada group</taxon>
        <taxon>Methanococci</taxon>
        <taxon>Methanococcales</taxon>
        <taxon>Methanococcaceae</taxon>
        <taxon>Methanococcus</taxon>
    </lineage>
</organism>
<dbReference type="GO" id="GO:0000166">
    <property type="term" value="F:nucleotide binding"/>
    <property type="evidence" value="ECO:0007669"/>
    <property type="project" value="UniProtKB-KW"/>
</dbReference>
<reference evidence="9 12" key="3">
    <citation type="submission" date="2020-08" db="EMBL/GenBank/DDBJ databases">
        <title>Genomic Encyclopedia of Type Strains, Phase IV (KMG-V): Genome sequencing to study the core and pangenomes of soil and plant-associated prokaryotes.</title>
        <authorList>
            <person name="Whitman W."/>
        </authorList>
    </citation>
    <scope>NUCLEOTIDE SEQUENCE [LARGE SCALE GENOMIC DNA]</scope>
    <source>
        <strain evidence="8 11">C13</strain>
        <strain evidence="9 12">D1</strain>
    </source>
</reference>
<dbReference type="Gene3D" id="3.30.1220.10">
    <property type="entry name" value="CobW-like, C-terminal domain"/>
    <property type="match status" value="1"/>
</dbReference>
<dbReference type="InterPro" id="IPR011629">
    <property type="entry name" value="CobW-like_C"/>
</dbReference>
<dbReference type="SMART" id="SM00833">
    <property type="entry name" value="CobW_C"/>
    <property type="match status" value="1"/>
</dbReference>
<dbReference type="Gene3D" id="3.40.50.300">
    <property type="entry name" value="P-loop containing nucleotide triphosphate hydrolases"/>
    <property type="match status" value="1"/>
</dbReference>
<dbReference type="GO" id="GO:0005737">
    <property type="term" value="C:cytoplasm"/>
    <property type="evidence" value="ECO:0007669"/>
    <property type="project" value="TreeGrafter"/>
</dbReference>
<evidence type="ECO:0000256" key="4">
    <source>
        <dbReference type="ARBA" id="ARBA00034320"/>
    </source>
</evidence>
<name>A0A2L1C881_METMI</name>
<evidence type="ECO:0000313" key="10">
    <source>
        <dbReference type="Proteomes" id="UP000239462"/>
    </source>
</evidence>
<evidence type="ECO:0000313" key="9">
    <source>
        <dbReference type="EMBL" id="MBB6496087.1"/>
    </source>
</evidence>
<dbReference type="InterPro" id="IPR027417">
    <property type="entry name" value="P-loop_NTPase"/>
</dbReference>
<reference evidence="7" key="2">
    <citation type="submission" date="2018-02" db="EMBL/GenBank/DDBJ databases">
        <title>Complete genome sequence of the Methanococcus maripaludis type strain JJ (DSM 2067), a model for selenoprotein synthesis in Archaea.</title>
        <authorList>
            <person name="Poehlein A."/>
            <person name="Heym D."/>
            <person name="Quitzke V."/>
            <person name="Fersch J."/>
            <person name="Daniel R."/>
            <person name="Rother M."/>
        </authorList>
    </citation>
    <scope>NUCLEOTIDE SEQUENCE [LARGE SCALE GENOMIC DNA]</scope>
    <source>
        <strain evidence="7">DSM 2067</strain>
    </source>
</reference>
<protein>
    <submittedName>
        <fullName evidence="8">G3E family GTPase</fullName>
    </submittedName>
    <submittedName>
        <fullName evidence="7">Metal chaperone YciC</fullName>
    </submittedName>
</protein>
<proteinExistence type="inferred from homology"/>
<comment type="similarity">
    <text evidence="4">Belongs to the SIMIBI class G3E GTPase family. ZNG1 subfamily.</text>
</comment>
<feature type="domain" description="CobW C-terminal" evidence="6">
    <location>
        <begin position="216"/>
        <end position="302"/>
    </location>
</feature>
<dbReference type="PANTHER" id="PTHR13748">
    <property type="entry name" value="COBW-RELATED"/>
    <property type="match status" value="1"/>
</dbReference>
<dbReference type="GO" id="GO:0016787">
    <property type="term" value="F:hydrolase activity"/>
    <property type="evidence" value="ECO:0007669"/>
    <property type="project" value="UniProtKB-KW"/>
</dbReference>
<evidence type="ECO:0000256" key="1">
    <source>
        <dbReference type="ARBA" id="ARBA00022741"/>
    </source>
</evidence>
<comment type="catalytic activity">
    <reaction evidence="5">
        <text>GTP + H2O = GDP + phosphate + H(+)</text>
        <dbReference type="Rhea" id="RHEA:19669"/>
        <dbReference type="ChEBI" id="CHEBI:15377"/>
        <dbReference type="ChEBI" id="CHEBI:15378"/>
        <dbReference type="ChEBI" id="CHEBI:37565"/>
        <dbReference type="ChEBI" id="CHEBI:43474"/>
        <dbReference type="ChEBI" id="CHEBI:58189"/>
    </reaction>
    <physiologicalReaction direction="left-to-right" evidence="5">
        <dbReference type="Rhea" id="RHEA:19670"/>
    </physiologicalReaction>
</comment>
<sequence length="302" mass="34012">MVKIDVVSGYLGSGKTTFIKHLLNACGNEKVIVIENEFGEIAIDGDLIKNEGFEVYELQQGCICCSIRSNFIEALSKIVDEFEPDRIIVEPTGMGLLSEIIGILSLPKIKQISEINSLTTVVDAENYLEEVEGFGEFFKDQIKNADRLIISKAQFMNYQEIDKIILSLRDLNPNSLIVTQNWEFMAPEEFLKILDNSSENSGKIYRGNVEAAMKGVSSIGLEFTDSFKEKDIENIILELKSGKYGQIMRGKGFLNIDDKTMEFNYVGNDCKLELLNTKKDQKICIIGKELEKEAISELFNNL</sequence>
<dbReference type="EMBL" id="JACDUO010000001">
    <property type="protein sequence ID" value="MBA2863907.1"/>
    <property type="molecule type" value="Genomic_DNA"/>
</dbReference>
<keyword evidence="3" id="KW-0143">Chaperone</keyword>
<dbReference type="Proteomes" id="UP000590564">
    <property type="component" value="Unassembled WGS sequence"/>
</dbReference>
<dbReference type="Pfam" id="PF07683">
    <property type="entry name" value="CobW_C"/>
    <property type="match status" value="1"/>
</dbReference>
<dbReference type="CDD" id="cd03112">
    <property type="entry name" value="CobW-like"/>
    <property type="match status" value="1"/>
</dbReference>
<evidence type="ECO:0000256" key="2">
    <source>
        <dbReference type="ARBA" id="ARBA00022801"/>
    </source>
</evidence>
<dbReference type="AlphaFoldDB" id="A0A2L1C881"/>
<evidence type="ECO:0000256" key="5">
    <source>
        <dbReference type="ARBA" id="ARBA00049117"/>
    </source>
</evidence>
<dbReference type="SUPFAM" id="SSF52540">
    <property type="entry name" value="P-loop containing nucleoside triphosphate hydrolases"/>
    <property type="match status" value="1"/>
</dbReference>
<keyword evidence="2" id="KW-0378">Hydrolase</keyword>
<dbReference type="GeneID" id="36101257"/>
<evidence type="ECO:0000313" key="12">
    <source>
        <dbReference type="Proteomes" id="UP000590564"/>
    </source>
</evidence>
<gene>
    <name evidence="7" type="primary">yciC</name>
    <name evidence="8" type="ORF">HNP94_000907</name>
    <name evidence="9" type="ORF">HNP96_000108</name>
    <name evidence="7" type="ORF">MMJJ_01630</name>
</gene>
<dbReference type="RefSeq" id="WP_104837254.1">
    <property type="nucleotide sequence ID" value="NZ_CP026606.1"/>
</dbReference>
<dbReference type="Proteomes" id="UP000239462">
    <property type="component" value="Chromosome"/>
</dbReference>
<dbReference type="InterPro" id="IPR036627">
    <property type="entry name" value="CobW-likC_sf"/>
</dbReference>